<protein>
    <submittedName>
        <fullName evidence="1">Uncharacterized protein</fullName>
    </submittedName>
</protein>
<evidence type="ECO:0000313" key="1">
    <source>
        <dbReference type="EMBL" id="JAH66451.1"/>
    </source>
</evidence>
<reference evidence="1" key="1">
    <citation type="submission" date="2014-11" db="EMBL/GenBank/DDBJ databases">
        <authorList>
            <person name="Amaro Gonzalez C."/>
        </authorList>
    </citation>
    <scope>NUCLEOTIDE SEQUENCE</scope>
</reference>
<sequence>MPLVIMAMNFNASIWQEFVHKMLLLTYKTFG</sequence>
<organism evidence="1">
    <name type="scientific">Anguilla anguilla</name>
    <name type="common">European freshwater eel</name>
    <name type="synonym">Muraena anguilla</name>
    <dbReference type="NCBI Taxonomy" id="7936"/>
    <lineage>
        <taxon>Eukaryota</taxon>
        <taxon>Metazoa</taxon>
        <taxon>Chordata</taxon>
        <taxon>Craniata</taxon>
        <taxon>Vertebrata</taxon>
        <taxon>Euteleostomi</taxon>
        <taxon>Actinopterygii</taxon>
        <taxon>Neopterygii</taxon>
        <taxon>Teleostei</taxon>
        <taxon>Anguilliformes</taxon>
        <taxon>Anguillidae</taxon>
        <taxon>Anguilla</taxon>
    </lineage>
</organism>
<proteinExistence type="predicted"/>
<accession>A0A0E9UL49</accession>
<reference evidence="1" key="2">
    <citation type="journal article" date="2015" name="Fish Shellfish Immunol.">
        <title>Early steps in the European eel (Anguilla anguilla)-Vibrio vulnificus interaction in the gills: Role of the RtxA13 toxin.</title>
        <authorList>
            <person name="Callol A."/>
            <person name="Pajuelo D."/>
            <person name="Ebbesson L."/>
            <person name="Teles M."/>
            <person name="MacKenzie S."/>
            <person name="Amaro C."/>
        </authorList>
    </citation>
    <scope>NUCLEOTIDE SEQUENCE</scope>
</reference>
<name>A0A0E9UL49_ANGAN</name>
<dbReference type="EMBL" id="GBXM01042126">
    <property type="protein sequence ID" value="JAH66451.1"/>
    <property type="molecule type" value="Transcribed_RNA"/>
</dbReference>
<dbReference type="AlphaFoldDB" id="A0A0E9UL49"/>